<evidence type="ECO:0000313" key="1">
    <source>
        <dbReference type="EMBL" id="KKN43906.1"/>
    </source>
</evidence>
<reference evidence="1" key="1">
    <citation type="journal article" date="2015" name="Nature">
        <title>Complex archaea that bridge the gap between prokaryotes and eukaryotes.</title>
        <authorList>
            <person name="Spang A."/>
            <person name="Saw J.H."/>
            <person name="Jorgensen S.L."/>
            <person name="Zaremba-Niedzwiedzka K."/>
            <person name="Martijn J."/>
            <person name="Lind A.E."/>
            <person name="van Eijk R."/>
            <person name="Schleper C."/>
            <person name="Guy L."/>
            <person name="Ettema T.J."/>
        </authorList>
    </citation>
    <scope>NUCLEOTIDE SEQUENCE</scope>
</reference>
<protein>
    <submittedName>
        <fullName evidence="1">Uncharacterized protein</fullName>
    </submittedName>
</protein>
<comment type="caution">
    <text evidence="1">The sequence shown here is derived from an EMBL/GenBank/DDBJ whole genome shotgun (WGS) entry which is preliminary data.</text>
</comment>
<dbReference type="AlphaFoldDB" id="A0A0F9T4G1"/>
<gene>
    <name evidence="1" type="ORF">LCGC14_0698550</name>
</gene>
<accession>A0A0F9T4G1</accession>
<proteinExistence type="predicted"/>
<organism evidence="1">
    <name type="scientific">marine sediment metagenome</name>
    <dbReference type="NCBI Taxonomy" id="412755"/>
    <lineage>
        <taxon>unclassified sequences</taxon>
        <taxon>metagenomes</taxon>
        <taxon>ecological metagenomes</taxon>
    </lineage>
</organism>
<sequence length="55" mass="6496">MSFKQKNHQIPEEREKECPHTHMPYRARYGMPCTGPRICSMCDATEAELREEGER</sequence>
<dbReference type="EMBL" id="LAZR01001482">
    <property type="protein sequence ID" value="KKN43906.1"/>
    <property type="molecule type" value="Genomic_DNA"/>
</dbReference>
<name>A0A0F9T4G1_9ZZZZ</name>